<dbReference type="InterPro" id="IPR002686">
    <property type="entry name" value="Transposase_17"/>
</dbReference>
<dbReference type="EMBL" id="JAAVTK010000004">
    <property type="protein sequence ID" value="NKI89332.1"/>
    <property type="molecule type" value="Genomic_DNA"/>
</dbReference>
<comment type="caution">
    <text evidence="2">The sequence shown here is derived from an EMBL/GenBank/DDBJ whole genome shotgun (WGS) entry which is preliminary data.</text>
</comment>
<dbReference type="SMART" id="SM01321">
    <property type="entry name" value="Y1_Tnp"/>
    <property type="match status" value="1"/>
</dbReference>
<name>A0ABX1HJW2_9BACT</name>
<sequence length="152" mass="17182">MPYTAIWIHAVWATHQRHPWLTAAIRTTLYQHMREQANRQNIRLTDVNGFADHVHILFALAPDQTLAKVIQLLKGESSHWLNQQGFIASGPFRWQSEYWAGSVSPSGLARVRAYIAGQETHHQSMSFTEECELLFKGLEIAPDVTGSESSKG</sequence>
<dbReference type="Pfam" id="PF01797">
    <property type="entry name" value="Y1_Tnp"/>
    <property type="match status" value="1"/>
</dbReference>
<gene>
    <name evidence="2" type="ORF">HBN54_001927</name>
</gene>
<dbReference type="SUPFAM" id="SSF143422">
    <property type="entry name" value="Transposase IS200-like"/>
    <property type="match status" value="1"/>
</dbReference>
<evidence type="ECO:0000313" key="3">
    <source>
        <dbReference type="Proteomes" id="UP000717634"/>
    </source>
</evidence>
<dbReference type="InterPro" id="IPR036515">
    <property type="entry name" value="Transposase_17_sf"/>
</dbReference>
<accession>A0ABX1HJW2</accession>
<organism evidence="2 3">
    <name type="scientific">Hymenobacter artigasi</name>
    <dbReference type="NCBI Taxonomy" id="2719616"/>
    <lineage>
        <taxon>Bacteria</taxon>
        <taxon>Pseudomonadati</taxon>
        <taxon>Bacteroidota</taxon>
        <taxon>Cytophagia</taxon>
        <taxon>Cytophagales</taxon>
        <taxon>Hymenobacteraceae</taxon>
        <taxon>Hymenobacter</taxon>
    </lineage>
</organism>
<dbReference type="Proteomes" id="UP000717634">
    <property type="component" value="Unassembled WGS sequence"/>
</dbReference>
<evidence type="ECO:0000313" key="2">
    <source>
        <dbReference type="EMBL" id="NKI89332.1"/>
    </source>
</evidence>
<feature type="domain" description="Transposase IS200-like" evidence="1">
    <location>
        <begin position="3"/>
        <end position="118"/>
    </location>
</feature>
<dbReference type="RefSeq" id="WP_168672952.1">
    <property type="nucleotide sequence ID" value="NZ_JAAVTK010000004.1"/>
</dbReference>
<dbReference type="Gene3D" id="3.30.70.1290">
    <property type="entry name" value="Transposase IS200-like"/>
    <property type="match status" value="1"/>
</dbReference>
<evidence type="ECO:0000259" key="1">
    <source>
        <dbReference type="SMART" id="SM01321"/>
    </source>
</evidence>
<dbReference type="NCBIfam" id="NF033573">
    <property type="entry name" value="transpos_IS200"/>
    <property type="match status" value="1"/>
</dbReference>
<keyword evidence="3" id="KW-1185">Reference proteome</keyword>
<protein>
    <submittedName>
        <fullName evidence="2">REP element-mobilizing transposase RayT</fullName>
    </submittedName>
</protein>
<proteinExistence type="predicted"/>
<dbReference type="PANTHER" id="PTHR33360:SF2">
    <property type="entry name" value="TRANSPOSASE FOR INSERTION SEQUENCE ELEMENT IS200"/>
    <property type="match status" value="1"/>
</dbReference>
<reference evidence="2 3" key="1">
    <citation type="submission" date="2020-03" db="EMBL/GenBank/DDBJ databases">
        <title>Genomic Encyclopedia of Type Strains, Phase IV (KMG-V): Genome sequencing to study the core and pangenomes of soil and plant-associated prokaryotes.</title>
        <authorList>
            <person name="Whitman W."/>
        </authorList>
    </citation>
    <scope>NUCLEOTIDE SEQUENCE [LARGE SCALE GENOMIC DNA]</scope>
    <source>
        <strain evidence="2 3">1B</strain>
    </source>
</reference>
<dbReference type="PANTHER" id="PTHR33360">
    <property type="entry name" value="TRANSPOSASE FOR INSERTION SEQUENCE ELEMENT IS200"/>
    <property type="match status" value="1"/>
</dbReference>